<keyword evidence="6 9" id="KW-0720">Serine protease</keyword>
<keyword evidence="5 9" id="KW-0378">Hydrolase</keyword>
<dbReference type="InterPro" id="IPR043504">
    <property type="entry name" value="Peptidase_S1_PA_chymotrypsin"/>
</dbReference>
<evidence type="ECO:0000313" key="13">
    <source>
        <dbReference type="EMBL" id="KAG5851376.1"/>
    </source>
</evidence>
<dbReference type="PROSITE" id="PS50240">
    <property type="entry name" value="TRYPSIN_DOM"/>
    <property type="match status" value="1"/>
</dbReference>
<dbReference type="FunFam" id="2.40.10.10:FF:000120">
    <property type="entry name" value="Putative serine protease"/>
    <property type="match status" value="1"/>
</dbReference>
<evidence type="ECO:0000256" key="4">
    <source>
        <dbReference type="ARBA" id="ARBA00022729"/>
    </source>
</evidence>
<feature type="chain" id="PRO_5039205227" description="Peptidase S1 domain-containing protein" evidence="11">
    <location>
        <begin position="22"/>
        <end position="256"/>
    </location>
</feature>
<dbReference type="PROSITE" id="PS51257">
    <property type="entry name" value="PROKAR_LIPOPROTEIN"/>
    <property type="match status" value="1"/>
</dbReference>
<keyword evidence="4 11" id="KW-0732">Signal</keyword>
<comment type="subcellular location">
    <subcellularLocation>
        <location evidence="1">Secreted</location>
    </subcellularLocation>
</comment>
<evidence type="ECO:0000256" key="5">
    <source>
        <dbReference type="ARBA" id="ARBA00022801"/>
    </source>
</evidence>
<dbReference type="PANTHER" id="PTHR24271:SF54">
    <property type="entry name" value="COMPLEMENT FACTOR D"/>
    <property type="match status" value="1"/>
</dbReference>
<evidence type="ECO:0000313" key="14">
    <source>
        <dbReference type="Proteomes" id="UP001044222"/>
    </source>
</evidence>
<evidence type="ECO:0000256" key="2">
    <source>
        <dbReference type="ARBA" id="ARBA00022525"/>
    </source>
</evidence>
<evidence type="ECO:0000256" key="7">
    <source>
        <dbReference type="ARBA" id="ARBA00023145"/>
    </source>
</evidence>
<dbReference type="PROSITE" id="PS00135">
    <property type="entry name" value="TRYPSIN_SER"/>
    <property type="match status" value="1"/>
</dbReference>
<dbReference type="SMART" id="SM00020">
    <property type="entry name" value="Tryp_SPc"/>
    <property type="match status" value="1"/>
</dbReference>
<keyword evidence="3 9" id="KW-0645">Protease</keyword>
<dbReference type="InterPro" id="IPR033116">
    <property type="entry name" value="TRYPSIN_SER"/>
</dbReference>
<dbReference type="GO" id="GO:0006508">
    <property type="term" value="P:proteolysis"/>
    <property type="evidence" value="ECO:0007669"/>
    <property type="project" value="UniProtKB-KW"/>
</dbReference>
<reference evidence="13" key="1">
    <citation type="submission" date="2021-01" db="EMBL/GenBank/DDBJ databases">
        <title>A chromosome-scale assembly of European eel, Anguilla anguilla.</title>
        <authorList>
            <person name="Henkel C."/>
            <person name="Jong-Raadsen S.A."/>
            <person name="Dufour S."/>
            <person name="Weltzien F.-A."/>
            <person name="Palstra A.P."/>
            <person name="Pelster B."/>
            <person name="Spaink H.P."/>
            <person name="Van Den Thillart G.E."/>
            <person name="Jansen H."/>
            <person name="Zahm M."/>
            <person name="Klopp C."/>
            <person name="Cedric C."/>
            <person name="Louis A."/>
            <person name="Berthelot C."/>
            <person name="Parey E."/>
            <person name="Roest Crollius H."/>
            <person name="Montfort J."/>
            <person name="Robinson-Rechavi M."/>
            <person name="Bucao C."/>
            <person name="Bouchez O."/>
            <person name="Gislard M."/>
            <person name="Lluch J."/>
            <person name="Milhes M."/>
            <person name="Lampietro C."/>
            <person name="Lopez Roques C."/>
            <person name="Donnadieu C."/>
            <person name="Braasch I."/>
            <person name="Desvignes T."/>
            <person name="Postlethwait J."/>
            <person name="Bobe J."/>
            <person name="Guiguen Y."/>
            <person name="Dirks R."/>
        </authorList>
    </citation>
    <scope>NUCLEOTIDE SEQUENCE</scope>
    <source>
        <strain evidence="13">Tag_6206</strain>
        <tissue evidence="13">Liver</tissue>
    </source>
</reference>
<dbReference type="AlphaFoldDB" id="A0A9D3MNZ9"/>
<protein>
    <recommendedName>
        <fullName evidence="12">Peptidase S1 domain-containing protein</fullName>
    </recommendedName>
</protein>
<dbReference type="PRINTS" id="PR00722">
    <property type="entry name" value="CHYMOTRYPSIN"/>
</dbReference>
<keyword evidence="7" id="KW-0865">Zymogen</keyword>
<dbReference type="Gene3D" id="2.40.10.10">
    <property type="entry name" value="Trypsin-like serine proteases"/>
    <property type="match status" value="2"/>
</dbReference>
<dbReference type="InterPro" id="IPR001314">
    <property type="entry name" value="Peptidase_S1A"/>
</dbReference>
<dbReference type="InterPro" id="IPR018114">
    <property type="entry name" value="TRYPSIN_HIS"/>
</dbReference>
<dbReference type="CDD" id="cd00190">
    <property type="entry name" value="Tryp_SPc"/>
    <property type="match status" value="1"/>
</dbReference>
<evidence type="ECO:0000259" key="12">
    <source>
        <dbReference type="PROSITE" id="PS50240"/>
    </source>
</evidence>
<feature type="signal peptide" evidence="11">
    <location>
        <begin position="1"/>
        <end position="21"/>
    </location>
</feature>
<dbReference type="PANTHER" id="PTHR24271">
    <property type="entry name" value="KALLIKREIN-RELATED"/>
    <property type="match status" value="1"/>
</dbReference>
<dbReference type="PROSITE" id="PS00134">
    <property type="entry name" value="TRYPSIN_HIS"/>
    <property type="match status" value="1"/>
</dbReference>
<keyword evidence="14" id="KW-1185">Reference proteome</keyword>
<feature type="domain" description="Peptidase S1" evidence="12">
    <location>
        <begin position="25"/>
        <end position="255"/>
    </location>
</feature>
<dbReference type="InterPro" id="IPR001254">
    <property type="entry name" value="Trypsin_dom"/>
</dbReference>
<dbReference type="SUPFAM" id="SSF50494">
    <property type="entry name" value="Trypsin-like serine proteases"/>
    <property type="match status" value="1"/>
</dbReference>
<sequence length="256" mass="27967">MTRGIPDFVAAAAVVFASILACECITGGEEATAHSRPYMASLQLNKDSNYKHECGGFLVAEQWVMTAAHCVLEGKDGMRIVLGAHSLTEADDLKQNFAVAEVFSHTEFNRDNYDNDIALLKLDRAALLSDAVKTLQLQRDGADPQTDDVVSTAGWGSRNNMGSRPDKLQEVDIKVMRRNLCGRSDYYGKGFTDNLMCASEKRKDTCDGDSGGPLLFKGVAVGITSNGGKKCGTVRKPGLYTIISHYTQWIDRTMQQ</sequence>
<evidence type="ECO:0000256" key="1">
    <source>
        <dbReference type="ARBA" id="ARBA00004613"/>
    </source>
</evidence>
<accession>A0A9D3MNZ9</accession>
<dbReference type="GO" id="GO:0004252">
    <property type="term" value="F:serine-type endopeptidase activity"/>
    <property type="evidence" value="ECO:0007669"/>
    <property type="project" value="InterPro"/>
</dbReference>
<comment type="caution">
    <text evidence="13">The sequence shown here is derived from an EMBL/GenBank/DDBJ whole genome shotgun (WGS) entry which is preliminary data.</text>
</comment>
<keyword evidence="8" id="KW-1015">Disulfide bond</keyword>
<gene>
    <name evidence="13" type="ORF">ANANG_G00092630</name>
</gene>
<dbReference type="GO" id="GO:0005576">
    <property type="term" value="C:extracellular region"/>
    <property type="evidence" value="ECO:0007669"/>
    <property type="project" value="UniProtKB-SubCell"/>
</dbReference>
<dbReference type="EMBL" id="JAFIRN010000004">
    <property type="protein sequence ID" value="KAG5851376.1"/>
    <property type="molecule type" value="Genomic_DNA"/>
</dbReference>
<evidence type="ECO:0000256" key="9">
    <source>
        <dbReference type="RuleBase" id="RU363034"/>
    </source>
</evidence>
<evidence type="ECO:0000256" key="3">
    <source>
        <dbReference type="ARBA" id="ARBA00022670"/>
    </source>
</evidence>
<evidence type="ECO:0000256" key="8">
    <source>
        <dbReference type="ARBA" id="ARBA00023157"/>
    </source>
</evidence>
<evidence type="ECO:0000256" key="10">
    <source>
        <dbReference type="SAM" id="MobiDB-lite"/>
    </source>
</evidence>
<name>A0A9D3MNZ9_ANGAN</name>
<keyword evidence="2" id="KW-0964">Secreted</keyword>
<dbReference type="InterPro" id="IPR009003">
    <property type="entry name" value="Peptidase_S1_PA"/>
</dbReference>
<evidence type="ECO:0000256" key="6">
    <source>
        <dbReference type="ARBA" id="ARBA00022825"/>
    </source>
</evidence>
<dbReference type="Pfam" id="PF00089">
    <property type="entry name" value="Trypsin"/>
    <property type="match status" value="1"/>
</dbReference>
<organism evidence="13 14">
    <name type="scientific">Anguilla anguilla</name>
    <name type="common">European freshwater eel</name>
    <name type="synonym">Muraena anguilla</name>
    <dbReference type="NCBI Taxonomy" id="7936"/>
    <lineage>
        <taxon>Eukaryota</taxon>
        <taxon>Metazoa</taxon>
        <taxon>Chordata</taxon>
        <taxon>Craniata</taxon>
        <taxon>Vertebrata</taxon>
        <taxon>Euteleostomi</taxon>
        <taxon>Actinopterygii</taxon>
        <taxon>Neopterygii</taxon>
        <taxon>Teleostei</taxon>
        <taxon>Anguilliformes</taxon>
        <taxon>Anguillidae</taxon>
        <taxon>Anguilla</taxon>
    </lineage>
</organism>
<feature type="region of interest" description="Disordered" evidence="10">
    <location>
        <begin position="142"/>
        <end position="163"/>
    </location>
</feature>
<proteinExistence type="predicted"/>
<dbReference type="Proteomes" id="UP001044222">
    <property type="component" value="Unassembled WGS sequence"/>
</dbReference>
<evidence type="ECO:0000256" key="11">
    <source>
        <dbReference type="SAM" id="SignalP"/>
    </source>
</evidence>